<name>A0A132MXB0_9ACTN</name>
<dbReference type="Pfam" id="PF22400">
    <property type="entry name" value="DUF6980"/>
    <property type="match status" value="1"/>
</dbReference>
<organism evidence="2 3">
    <name type="scientific">Carbonactinospora thermoautotrophica</name>
    <dbReference type="NCBI Taxonomy" id="1469144"/>
    <lineage>
        <taxon>Bacteria</taxon>
        <taxon>Bacillati</taxon>
        <taxon>Actinomycetota</taxon>
        <taxon>Actinomycetes</taxon>
        <taxon>Kitasatosporales</taxon>
        <taxon>Carbonactinosporaceae</taxon>
        <taxon>Carbonactinospora</taxon>
    </lineage>
</organism>
<evidence type="ECO:0000313" key="2">
    <source>
        <dbReference type="EMBL" id="KWX02501.1"/>
    </source>
</evidence>
<comment type="caution">
    <text evidence="2">The sequence shown here is derived from an EMBL/GenBank/DDBJ whole genome shotgun (WGS) entry which is preliminary data.</text>
</comment>
<proteinExistence type="predicted"/>
<dbReference type="OrthoDB" id="4206464at2"/>
<evidence type="ECO:0000259" key="1">
    <source>
        <dbReference type="Pfam" id="PF22400"/>
    </source>
</evidence>
<dbReference type="AlphaFoldDB" id="A0A132MXB0"/>
<reference evidence="3" key="1">
    <citation type="submission" date="2015-04" db="EMBL/GenBank/DDBJ databases">
        <title>Physiological reanalysis, assessment of diazotrophy, and genome sequences of multiple isolates of Streptomyces thermoautotrophicus.</title>
        <authorList>
            <person name="MacKellar D.C."/>
            <person name="Lieber L."/>
            <person name="Norman J."/>
            <person name="Bolger A."/>
            <person name="Tobin C."/>
            <person name="Murray J.W."/>
            <person name="Chang R."/>
            <person name="Ford T."/>
            <person name="Nguyen P.Q."/>
            <person name="Woodward J."/>
            <person name="Permingeat H."/>
            <person name="Joshi N.S."/>
            <person name="Silver P.A."/>
            <person name="Usadel B."/>
            <person name="Rutherford A.W."/>
            <person name="Friesen M."/>
            <person name="Prell J."/>
        </authorList>
    </citation>
    <scope>NUCLEOTIDE SEQUENCE [LARGE SCALE GENOMIC DNA]</scope>
    <source>
        <strain evidence="3">H1</strain>
    </source>
</reference>
<gene>
    <name evidence="2" type="ORF">LI90_3544</name>
</gene>
<protein>
    <recommendedName>
        <fullName evidence="1">DUF6980 domain-containing protein</fullName>
    </recommendedName>
</protein>
<sequence>MSDQAGALPPVEAPQNHDQCCAQMAYAITADDLAFHYSARLREYGIDYKGGGSFQEIEYCPWCGKKLPPPLTEEWYDRVRELGFENPWLVEDDDLPEELRTDRWWKQAGL</sequence>
<dbReference type="RefSeq" id="WP_066889543.1">
    <property type="nucleotide sequence ID" value="NZ_JYIJ01000017.1"/>
</dbReference>
<feature type="domain" description="DUF6980" evidence="1">
    <location>
        <begin position="18"/>
        <end position="106"/>
    </location>
</feature>
<dbReference type="STRING" id="1469144.LI90_3544"/>
<dbReference type="PATRIC" id="fig|1469144.10.peg.3803"/>
<dbReference type="Proteomes" id="UP000070188">
    <property type="component" value="Unassembled WGS sequence"/>
</dbReference>
<dbReference type="InterPro" id="IPR053918">
    <property type="entry name" value="DUF6980"/>
</dbReference>
<keyword evidence="3" id="KW-1185">Reference proteome</keyword>
<dbReference type="EMBL" id="LAXD01000001">
    <property type="protein sequence ID" value="KWX02501.1"/>
    <property type="molecule type" value="Genomic_DNA"/>
</dbReference>
<accession>A0A132MXB0</accession>
<evidence type="ECO:0000313" key="3">
    <source>
        <dbReference type="Proteomes" id="UP000070188"/>
    </source>
</evidence>